<dbReference type="InterPro" id="IPR024078">
    <property type="entry name" value="LmbE-like_dom_sf"/>
</dbReference>
<dbReference type="EMBL" id="JAATVY010000015">
    <property type="protein sequence ID" value="NJC71993.1"/>
    <property type="molecule type" value="Genomic_DNA"/>
</dbReference>
<dbReference type="SUPFAM" id="SSF102588">
    <property type="entry name" value="LmbE-like"/>
    <property type="match status" value="1"/>
</dbReference>
<evidence type="ECO:0000313" key="3">
    <source>
        <dbReference type="Proteomes" id="UP000722989"/>
    </source>
</evidence>
<dbReference type="Pfam" id="PF02585">
    <property type="entry name" value="PIG-L"/>
    <property type="match status" value="1"/>
</dbReference>
<protein>
    <submittedName>
        <fullName evidence="2">GlcNAc-PI de-N-acetylase</fullName>
    </submittedName>
</protein>
<keyword evidence="3" id="KW-1185">Reference proteome</keyword>
<proteinExistence type="predicted"/>
<reference evidence="2 3" key="1">
    <citation type="submission" date="2020-03" db="EMBL/GenBank/DDBJ databases">
        <title>WGS of the type strain of Planosporangium spp.</title>
        <authorList>
            <person name="Thawai C."/>
        </authorList>
    </citation>
    <scope>NUCLEOTIDE SEQUENCE [LARGE SCALE GENOMIC DNA]</scope>
    <source>
        <strain evidence="2 3">TBRC 5610</strain>
    </source>
</reference>
<keyword evidence="1" id="KW-0862">Zinc</keyword>
<gene>
    <name evidence="2" type="ORF">HC031_20060</name>
</gene>
<name>A0ABX0Y3I1_9ACTN</name>
<dbReference type="RefSeq" id="WP_167926902.1">
    <property type="nucleotide sequence ID" value="NZ_JAATVY010000015.1"/>
</dbReference>
<dbReference type="PANTHER" id="PTHR12993:SF11">
    <property type="entry name" value="N-ACETYLGLUCOSAMINYL-PHOSPHATIDYLINOSITOL DE-N-ACETYLASE"/>
    <property type="match status" value="1"/>
</dbReference>
<comment type="caution">
    <text evidence="2">The sequence shown here is derived from an EMBL/GenBank/DDBJ whole genome shotgun (WGS) entry which is preliminary data.</text>
</comment>
<sequence length="276" mass="29848">MAVPDLTLVAVHAHPDDESTSTGGILAHYALEGVRTIVVTCTNGELGDSPDGAKPGDSGHDPEKVAATRLAELEAACAQLGVSHVELLGYHDSGMLDWNYKDRPDVFCNVPLEVVARRIAAVFERFRPQVVVTYDPEGTYQHPDHVHAARATALAVQTTPIPAKLYFKANGSTYWKGIREALSQAGIERPAPTGERLRVMELVEQRITTNIDVAAVAHKKRQALFAHASQLSSSLAAKVPATLFQEVFGTESFTRAYDKTGAPIPEDDLFAGLRPD</sequence>
<organism evidence="2 3">
    <name type="scientific">Planosporangium thailandense</name>
    <dbReference type="NCBI Taxonomy" id="765197"/>
    <lineage>
        <taxon>Bacteria</taxon>
        <taxon>Bacillati</taxon>
        <taxon>Actinomycetota</taxon>
        <taxon>Actinomycetes</taxon>
        <taxon>Micromonosporales</taxon>
        <taxon>Micromonosporaceae</taxon>
        <taxon>Planosporangium</taxon>
    </lineage>
</organism>
<dbReference type="Gene3D" id="3.40.50.10320">
    <property type="entry name" value="LmbE-like"/>
    <property type="match status" value="1"/>
</dbReference>
<accession>A0ABX0Y3I1</accession>
<dbReference type="InterPro" id="IPR003737">
    <property type="entry name" value="GlcNAc_PI_deacetylase-related"/>
</dbReference>
<evidence type="ECO:0000313" key="2">
    <source>
        <dbReference type="EMBL" id="NJC71993.1"/>
    </source>
</evidence>
<dbReference type="PANTHER" id="PTHR12993">
    <property type="entry name" value="N-ACETYLGLUCOSAMINYL-PHOSPHATIDYLINOSITOL DE-N-ACETYLASE-RELATED"/>
    <property type="match status" value="1"/>
</dbReference>
<dbReference type="Proteomes" id="UP000722989">
    <property type="component" value="Unassembled WGS sequence"/>
</dbReference>
<evidence type="ECO:0000256" key="1">
    <source>
        <dbReference type="ARBA" id="ARBA00022833"/>
    </source>
</evidence>